<gene>
    <name evidence="2" type="ORF">EAO74_20740</name>
</gene>
<accession>A0A652KX25</accession>
<keyword evidence="1" id="KW-0732">Signal</keyword>
<comment type="caution">
    <text evidence="2">The sequence shown here is derived from an EMBL/GenBank/DDBJ whole genome shotgun (WGS) entry which is preliminary data.</text>
</comment>
<protein>
    <submittedName>
        <fullName evidence="2">SH3 domain-containing protein</fullName>
    </submittedName>
</protein>
<dbReference type="RefSeq" id="WP_147984346.1">
    <property type="nucleotide sequence ID" value="NZ_RDBM01000035.1"/>
</dbReference>
<evidence type="ECO:0000256" key="1">
    <source>
        <dbReference type="SAM" id="SignalP"/>
    </source>
</evidence>
<sequence>MKKTKTWTALALPVLVASAVLTAAPSAGAASAGTLAESGGVSTQAALTCKGYGRGGVTNARTPVHTGASASASVTSHIAAGRTVHLYYECINSAGNIWYEITGYLDTDAPGTPSRARFIYGGYIK</sequence>
<feature type="chain" id="PRO_5025044723" evidence="1">
    <location>
        <begin position="30"/>
        <end position="125"/>
    </location>
</feature>
<reference evidence="2" key="1">
    <citation type="submission" date="2018-10" db="EMBL/GenBank/DDBJ databases">
        <authorList>
            <person name="Hariharan J."/>
            <person name="Choudoir M.J."/>
            <person name="Diebold P."/>
            <person name="Panke-Buisse K."/>
            <person name="Campbell A.N."/>
            <person name="Buckley D.H."/>
        </authorList>
    </citation>
    <scope>NUCLEOTIDE SEQUENCE</scope>
    <source>
        <strain evidence="2">Gb1</strain>
    </source>
</reference>
<name>A0A652KX25_9ACTN</name>
<dbReference type="EMBL" id="RDBM01000035">
    <property type="protein sequence ID" value="TXS28312.1"/>
    <property type="molecule type" value="Genomic_DNA"/>
</dbReference>
<evidence type="ECO:0000313" key="2">
    <source>
        <dbReference type="EMBL" id="TXS28312.1"/>
    </source>
</evidence>
<organism evidence="2">
    <name type="scientific">Streptomyces sp. gb1(2016)</name>
    <dbReference type="NCBI Taxonomy" id="1828321"/>
    <lineage>
        <taxon>Bacteria</taxon>
        <taxon>Bacillati</taxon>
        <taxon>Actinomycetota</taxon>
        <taxon>Actinomycetes</taxon>
        <taxon>Kitasatosporales</taxon>
        <taxon>Streptomycetaceae</taxon>
        <taxon>Streptomyces</taxon>
    </lineage>
</organism>
<proteinExistence type="predicted"/>
<feature type="signal peptide" evidence="1">
    <location>
        <begin position="1"/>
        <end position="29"/>
    </location>
</feature>
<dbReference type="AlphaFoldDB" id="A0A652KX25"/>